<dbReference type="EMBL" id="BMQK01000010">
    <property type="protein sequence ID" value="GGQ68529.1"/>
    <property type="molecule type" value="Genomic_DNA"/>
</dbReference>
<dbReference type="Proteomes" id="UP000620156">
    <property type="component" value="Unassembled WGS sequence"/>
</dbReference>
<reference evidence="1" key="1">
    <citation type="journal article" date="2014" name="Int. J. Syst. Evol. Microbiol.">
        <title>Complete genome sequence of Corynebacterium casei LMG S-19264T (=DSM 44701T), isolated from a smear-ripened cheese.</title>
        <authorList>
            <consortium name="US DOE Joint Genome Institute (JGI-PGF)"/>
            <person name="Walter F."/>
            <person name="Albersmeier A."/>
            <person name="Kalinowski J."/>
            <person name="Ruckert C."/>
        </authorList>
    </citation>
    <scope>NUCLEOTIDE SEQUENCE</scope>
    <source>
        <strain evidence="1">JCM 3131</strain>
    </source>
</reference>
<evidence type="ECO:0000313" key="2">
    <source>
        <dbReference type="Proteomes" id="UP000620156"/>
    </source>
</evidence>
<proteinExistence type="predicted"/>
<dbReference type="AlphaFoldDB" id="A0A918BHD8"/>
<reference evidence="1" key="2">
    <citation type="submission" date="2020-09" db="EMBL/GenBank/DDBJ databases">
        <authorList>
            <person name="Sun Q."/>
            <person name="Ohkuma M."/>
        </authorList>
    </citation>
    <scope>NUCLEOTIDE SEQUENCE</scope>
    <source>
        <strain evidence="1">JCM 3131</strain>
    </source>
</reference>
<keyword evidence="2" id="KW-1185">Reference proteome</keyword>
<comment type="caution">
    <text evidence="1">The sequence shown here is derived from an EMBL/GenBank/DDBJ whole genome shotgun (WGS) entry which is preliminary data.</text>
</comment>
<protein>
    <submittedName>
        <fullName evidence="1">Uncharacterized protein</fullName>
    </submittedName>
</protein>
<accession>A0A918BHD8</accession>
<sequence>MIRSVRDIEVHDGTHHPLSVVARQDGTELSPRVDHRPDRFTGAEACQRAAGTGPTGVSPRRVMRCMTRCCSP</sequence>
<evidence type="ECO:0000313" key="1">
    <source>
        <dbReference type="EMBL" id="GGQ68529.1"/>
    </source>
</evidence>
<organism evidence="1 2">
    <name type="scientific">Streptomyces ruber</name>
    <dbReference type="NCBI Taxonomy" id="83378"/>
    <lineage>
        <taxon>Bacteria</taxon>
        <taxon>Bacillati</taxon>
        <taxon>Actinomycetota</taxon>
        <taxon>Actinomycetes</taxon>
        <taxon>Kitasatosporales</taxon>
        <taxon>Streptomycetaceae</taxon>
        <taxon>Streptomyces</taxon>
    </lineage>
</organism>
<name>A0A918BHD8_9ACTN</name>
<gene>
    <name evidence="1" type="ORF">GCM10010145_42740</name>
</gene>